<reference evidence="2" key="1">
    <citation type="submission" date="2023-10" db="EMBL/GenBank/DDBJ databases">
        <title>Development of a sustainable strategy for remediation of hydrocarbon-contaminated territories based on the waste exchange concept.</title>
        <authorList>
            <person name="Krivoruchko A."/>
        </authorList>
    </citation>
    <scope>NUCLEOTIDE SEQUENCE</scope>
    <source>
        <strain evidence="2">IEGM 1175</strain>
    </source>
</reference>
<comment type="caution">
    <text evidence="2">The sequence shown here is derived from an EMBL/GenBank/DDBJ whole genome shotgun (WGS) entry which is preliminary data.</text>
</comment>
<evidence type="ECO:0000313" key="3">
    <source>
        <dbReference type="Proteomes" id="UP001185873"/>
    </source>
</evidence>
<dbReference type="EMBL" id="JAWLKJ010000003">
    <property type="protein sequence ID" value="MDV6300204.1"/>
    <property type="molecule type" value="Genomic_DNA"/>
</dbReference>
<evidence type="ECO:0000256" key="1">
    <source>
        <dbReference type="SAM" id="MobiDB-lite"/>
    </source>
</evidence>
<name>A0AAE4R0Q9_9ACTN</name>
<gene>
    <name evidence="2" type="ORF">R3P82_13945</name>
</gene>
<dbReference type="Proteomes" id="UP001185873">
    <property type="component" value="Unassembled WGS sequence"/>
</dbReference>
<proteinExistence type="predicted"/>
<organism evidence="2 3">
    <name type="scientific">Dietzia maris</name>
    <dbReference type="NCBI Taxonomy" id="37915"/>
    <lineage>
        <taxon>Bacteria</taxon>
        <taxon>Bacillati</taxon>
        <taxon>Actinomycetota</taxon>
        <taxon>Actinomycetes</taxon>
        <taxon>Mycobacteriales</taxon>
        <taxon>Dietziaceae</taxon>
        <taxon>Dietzia</taxon>
    </lineage>
</organism>
<protein>
    <recommendedName>
        <fullName evidence="4">Terminase</fullName>
    </recommendedName>
</protein>
<feature type="region of interest" description="Disordered" evidence="1">
    <location>
        <begin position="510"/>
        <end position="541"/>
    </location>
</feature>
<sequence>MEAPSLASSAVSSTTSEDVDEIFAEIIAAEWPKLTGRQTPWAQSFTVGDSAHGEKVVKLARRMKVRPMPWQNWSIEHIMSKDPDGTWTHPECCLIVPRQNGKSLILSLLVIYRMFVLGENIIFSAQQWETAKSLWKRTWNLVRSQPDLMAFHESHTCSQGRGTIVLTTGAQVVFTTRSPNAGRGLDVVDLTIYDEAYDLDLADLAALSPTQMAAKDPQKIYTSSAVNVDQHPNGMQLASVRARGQEREEGLFYAEWRSPEGSAMDDPESWRVGNPSYGVIQTEAKLGAEWRTFRKTEAGRKSFGCEYMGLGDWPTDGPEEMPPVIDPDAWGDLRDLNAVATGASCLAVECEPIRDPAMRKSRRWTIGAAVRTATGKHVQIGYRGPGSPTEIAAKVAAAVAANDPVAVVLDDKSIAKDLLTKPLTDLEIEPEFVKSGQLSEATNGFLQAVDNQTLTHDGDPRVAPLLEHAQLRDVGQSGGAAWERLKNDDISPLIVLTNAAWGLDKFDVAADAPPPAPEHVPTSADSPSGPGEGIDFMTANF</sequence>
<evidence type="ECO:0000313" key="2">
    <source>
        <dbReference type="EMBL" id="MDV6300204.1"/>
    </source>
</evidence>
<dbReference type="RefSeq" id="WP_317470744.1">
    <property type="nucleotide sequence ID" value="NZ_JAWLKJ010000003.1"/>
</dbReference>
<accession>A0AAE4R0Q9</accession>
<dbReference type="AlphaFoldDB" id="A0AAE4R0Q9"/>
<evidence type="ECO:0008006" key="4">
    <source>
        <dbReference type="Google" id="ProtNLM"/>
    </source>
</evidence>
<dbReference type="Gene3D" id="3.40.50.300">
    <property type="entry name" value="P-loop containing nucleotide triphosphate hydrolases"/>
    <property type="match status" value="1"/>
</dbReference>
<dbReference type="InterPro" id="IPR027417">
    <property type="entry name" value="P-loop_NTPase"/>
</dbReference>